<evidence type="ECO:0000313" key="2">
    <source>
        <dbReference type="Proteomes" id="UP000805193"/>
    </source>
</evidence>
<sequence>MAQSTGSAESNETGDNALITDSNNGTEVANQDTMRQEIQDIKIQLQQLILAFNNALSTRQPENGVNVADGNGPEREVTTMDASALDTTTQTTVPPPPVVAPKSPSNKRPRSEDFTDDVCASGSGQGRFPVSVDRDEDPQPTGCGPDDDEDTCSSVDDGDLHISNDYPLTSDTASESSGESEQYEEGPVFVEASSDAPPVDELSASEELAVIALKHNLTHGSINDVICGYVGLWASATTNNGIILSEVYCTGLGIIIAELGWREI</sequence>
<proteinExistence type="predicted"/>
<evidence type="ECO:0000313" key="1">
    <source>
        <dbReference type="EMBL" id="KAG0442139.1"/>
    </source>
</evidence>
<organism evidence="1 2">
    <name type="scientific">Ixodes persulcatus</name>
    <name type="common">Taiga tick</name>
    <dbReference type="NCBI Taxonomy" id="34615"/>
    <lineage>
        <taxon>Eukaryota</taxon>
        <taxon>Metazoa</taxon>
        <taxon>Ecdysozoa</taxon>
        <taxon>Arthropoda</taxon>
        <taxon>Chelicerata</taxon>
        <taxon>Arachnida</taxon>
        <taxon>Acari</taxon>
        <taxon>Parasitiformes</taxon>
        <taxon>Ixodida</taxon>
        <taxon>Ixodoidea</taxon>
        <taxon>Ixodidae</taxon>
        <taxon>Ixodinae</taxon>
        <taxon>Ixodes</taxon>
    </lineage>
</organism>
<name>A0AC60QSJ7_IXOPE</name>
<dbReference type="Proteomes" id="UP000805193">
    <property type="component" value="Unassembled WGS sequence"/>
</dbReference>
<reference evidence="1 2" key="1">
    <citation type="journal article" date="2020" name="Cell">
        <title>Large-Scale Comparative Analyses of Tick Genomes Elucidate Their Genetic Diversity and Vector Capacities.</title>
        <authorList>
            <consortium name="Tick Genome and Microbiome Consortium (TIGMIC)"/>
            <person name="Jia N."/>
            <person name="Wang J."/>
            <person name="Shi W."/>
            <person name="Du L."/>
            <person name="Sun Y."/>
            <person name="Zhan W."/>
            <person name="Jiang J.F."/>
            <person name="Wang Q."/>
            <person name="Zhang B."/>
            <person name="Ji P."/>
            <person name="Bell-Sakyi L."/>
            <person name="Cui X.M."/>
            <person name="Yuan T.T."/>
            <person name="Jiang B.G."/>
            <person name="Yang W.F."/>
            <person name="Lam T.T."/>
            <person name="Chang Q.C."/>
            <person name="Ding S.J."/>
            <person name="Wang X.J."/>
            <person name="Zhu J.G."/>
            <person name="Ruan X.D."/>
            <person name="Zhao L."/>
            <person name="Wei J.T."/>
            <person name="Ye R.Z."/>
            <person name="Que T.C."/>
            <person name="Du C.H."/>
            <person name="Zhou Y.H."/>
            <person name="Cheng J.X."/>
            <person name="Dai P.F."/>
            <person name="Guo W.B."/>
            <person name="Han X.H."/>
            <person name="Huang E.J."/>
            <person name="Li L.F."/>
            <person name="Wei W."/>
            <person name="Gao Y.C."/>
            <person name="Liu J.Z."/>
            <person name="Shao H.Z."/>
            <person name="Wang X."/>
            <person name="Wang C.C."/>
            <person name="Yang T.C."/>
            <person name="Huo Q.B."/>
            <person name="Li W."/>
            <person name="Chen H.Y."/>
            <person name="Chen S.E."/>
            <person name="Zhou L.G."/>
            <person name="Ni X.B."/>
            <person name="Tian J.H."/>
            <person name="Sheng Y."/>
            <person name="Liu T."/>
            <person name="Pan Y.S."/>
            <person name="Xia L.Y."/>
            <person name="Li J."/>
            <person name="Zhao F."/>
            <person name="Cao W.C."/>
        </authorList>
    </citation>
    <scope>NUCLEOTIDE SEQUENCE [LARGE SCALE GENOMIC DNA]</scope>
    <source>
        <strain evidence="1">Iper-2018</strain>
    </source>
</reference>
<keyword evidence="2" id="KW-1185">Reference proteome</keyword>
<dbReference type="EMBL" id="JABSTQ010004446">
    <property type="protein sequence ID" value="KAG0442139.1"/>
    <property type="molecule type" value="Genomic_DNA"/>
</dbReference>
<accession>A0AC60QSJ7</accession>
<comment type="caution">
    <text evidence="1">The sequence shown here is derived from an EMBL/GenBank/DDBJ whole genome shotgun (WGS) entry which is preliminary data.</text>
</comment>
<protein>
    <submittedName>
        <fullName evidence="1">Uncharacterized protein</fullName>
    </submittedName>
</protein>
<gene>
    <name evidence="1" type="ORF">HPB47_015774</name>
</gene>